<evidence type="ECO:0000259" key="3">
    <source>
        <dbReference type="Pfam" id="PF01548"/>
    </source>
</evidence>
<dbReference type="PANTHER" id="PTHR33055:SF16">
    <property type="entry name" value="TRANSPOSASE FOR INSERTION SEQUENCE ELEMENT IS1547"/>
    <property type="match status" value="1"/>
</dbReference>
<protein>
    <submittedName>
        <fullName evidence="5">IS110 family transposase</fullName>
    </submittedName>
</protein>
<dbReference type="GO" id="GO:0004803">
    <property type="term" value="F:transposase activity"/>
    <property type="evidence" value="ECO:0007669"/>
    <property type="project" value="InterPro"/>
</dbReference>
<feature type="region of interest" description="Disordered" evidence="2">
    <location>
        <begin position="1"/>
        <end position="20"/>
    </location>
</feature>
<reference evidence="5" key="2">
    <citation type="submission" date="2020-09" db="EMBL/GenBank/DDBJ databases">
        <authorList>
            <person name="Sun Q."/>
            <person name="Ohkuma M."/>
        </authorList>
    </citation>
    <scope>NUCLEOTIDE SEQUENCE</scope>
    <source>
        <strain evidence="5">JCM 3086</strain>
    </source>
</reference>
<dbReference type="Pfam" id="PF01548">
    <property type="entry name" value="DEDD_Tnp_IS110"/>
    <property type="match status" value="1"/>
</dbReference>
<name>A0A917NK23_9ACTN</name>
<dbReference type="InterPro" id="IPR002525">
    <property type="entry name" value="Transp_IS110-like_N"/>
</dbReference>
<comment type="caution">
    <text evidence="5">The sequence shown here is derived from an EMBL/GenBank/DDBJ whole genome shotgun (WGS) entry which is preliminary data.</text>
</comment>
<evidence type="ECO:0000313" key="5">
    <source>
        <dbReference type="EMBL" id="GGJ06365.1"/>
    </source>
</evidence>
<evidence type="ECO:0000256" key="2">
    <source>
        <dbReference type="SAM" id="MobiDB-lite"/>
    </source>
</evidence>
<accession>A0A917NK23</accession>
<evidence type="ECO:0000259" key="4">
    <source>
        <dbReference type="Pfam" id="PF02371"/>
    </source>
</evidence>
<feature type="domain" description="Transposase IS116/IS110/IS902 C-terminal" evidence="4">
    <location>
        <begin position="238"/>
        <end position="321"/>
    </location>
</feature>
<dbReference type="InterPro" id="IPR003346">
    <property type="entry name" value="Transposase_20"/>
</dbReference>
<dbReference type="PANTHER" id="PTHR33055">
    <property type="entry name" value="TRANSPOSASE FOR INSERTION SEQUENCE ELEMENT IS1111A"/>
    <property type="match status" value="1"/>
</dbReference>
<evidence type="ECO:0000313" key="6">
    <source>
        <dbReference type="Proteomes" id="UP000657574"/>
    </source>
</evidence>
<dbReference type="Pfam" id="PF02371">
    <property type="entry name" value="Transposase_20"/>
    <property type="match status" value="1"/>
</dbReference>
<feature type="domain" description="Transposase IS110-like N-terminal" evidence="3">
    <location>
        <begin position="23"/>
        <end position="167"/>
    </location>
</feature>
<proteinExistence type="predicted"/>
<feature type="region of interest" description="Disordered" evidence="2">
    <location>
        <begin position="328"/>
        <end position="366"/>
    </location>
</feature>
<keyword evidence="6" id="KW-1185">Reference proteome</keyword>
<keyword evidence="1" id="KW-0175">Coiled coil</keyword>
<dbReference type="EMBL" id="BMQA01000004">
    <property type="protein sequence ID" value="GGJ06365.1"/>
    <property type="molecule type" value="Genomic_DNA"/>
</dbReference>
<evidence type="ECO:0000256" key="1">
    <source>
        <dbReference type="SAM" id="Coils"/>
    </source>
</evidence>
<reference evidence="5" key="1">
    <citation type="journal article" date="2014" name="Int. J. Syst. Evol. Microbiol.">
        <title>Complete genome sequence of Corynebacterium casei LMG S-19264T (=DSM 44701T), isolated from a smear-ripened cheese.</title>
        <authorList>
            <consortium name="US DOE Joint Genome Institute (JGI-PGF)"/>
            <person name="Walter F."/>
            <person name="Albersmeier A."/>
            <person name="Kalinowski J."/>
            <person name="Ruckert C."/>
        </authorList>
    </citation>
    <scope>NUCLEOTIDE SEQUENCE</scope>
    <source>
        <strain evidence="5">JCM 3086</strain>
    </source>
</reference>
<sequence>MPSMTQSTRPRHHTAEPPEDVVLGVDTHKDTHVAAVTTTTGAMLDTRSFPTTQEGYRQLLSWARSFGRLQRAGAECTGSYGAALTRYLHSEGITVIEVNQPDKATRRRRGKTDAAAAAQAVLSGRATATAKTSDGPVEAIRMFKMAKGSAIKSRSQAINQLKAVLVSADPALRESLTGLSNPELIRRCSELEAVDGIGPAAAARHTLRLLARRIQHLTEEINDLTARITTAIAARAPRLLEHYGVGPDTAAALLIAVGDNPQRMGSEASFAALCGVSPVEASSGKTQRRRLNRGGDRQANSALYTIVLARLRWDTRTRDYVERRISEGKTRSWNSPSSGPNSPPSGRLGVRTKVDRRSSTARPSKVTSLRWAPRAVGSGATSGTCCLVVVGAAPTGGTTRSPEPIRPAGLPA</sequence>
<dbReference type="Proteomes" id="UP000657574">
    <property type="component" value="Unassembled WGS sequence"/>
</dbReference>
<dbReference type="AlphaFoldDB" id="A0A917NK23"/>
<feature type="coiled-coil region" evidence="1">
    <location>
        <begin position="200"/>
        <end position="234"/>
    </location>
</feature>
<organism evidence="5 6">
    <name type="scientific">Streptomyces brasiliensis</name>
    <dbReference type="NCBI Taxonomy" id="1954"/>
    <lineage>
        <taxon>Bacteria</taxon>
        <taxon>Bacillati</taxon>
        <taxon>Actinomycetota</taxon>
        <taxon>Actinomycetes</taxon>
        <taxon>Kitasatosporales</taxon>
        <taxon>Streptomycetaceae</taxon>
        <taxon>Streptomyces</taxon>
    </lineage>
</organism>
<dbReference type="GO" id="GO:0003677">
    <property type="term" value="F:DNA binding"/>
    <property type="evidence" value="ECO:0007669"/>
    <property type="project" value="InterPro"/>
</dbReference>
<feature type="compositionally biased region" description="Low complexity" evidence="2">
    <location>
        <begin position="334"/>
        <end position="346"/>
    </location>
</feature>
<dbReference type="InterPro" id="IPR047650">
    <property type="entry name" value="Transpos_IS110"/>
</dbReference>
<gene>
    <name evidence="5" type="ORF">GCM10010121_016020</name>
</gene>
<feature type="region of interest" description="Disordered" evidence="2">
    <location>
        <begin position="393"/>
        <end position="412"/>
    </location>
</feature>
<dbReference type="GO" id="GO:0006313">
    <property type="term" value="P:DNA transposition"/>
    <property type="evidence" value="ECO:0007669"/>
    <property type="project" value="InterPro"/>
</dbReference>
<dbReference type="NCBIfam" id="NF033542">
    <property type="entry name" value="transpos_IS110"/>
    <property type="match status" value="1"/>
</dbReference>